<gene>
    <name evidence="1" type="ORF">FO442_02435</name>
</gene>
<comment type="caution">
    <text evidence="1">The sequence shown here is derived from an EMBL/GenBank/DDBJ whole genome shotgun (WGS) entry which is preliminary data.</text>
</comment>
<sequence length="125" mass="14904">MIESKLTLDIITETLKGEKYEEQITNQLEHLEEVEYEHTDTGLLIFIEYRKAAKEFWLTDAQLYEVFGESDHELSKVELINEELNIRAETSVHFKNGLIERVEIWNQQGDYPEDDLETWELRQIN</sequence>
<keyword evidence="2" id="KW-1185">Reference proteome</keyword>
<dbReference type="AlphaFoldDB" id="A0A556N749"/>
<reference evidence="1 2" key="1">
    <citation type="submission" date="2019-07" db="EMBL/GenBank/DDBJ databases">
        <authorList>
            <person name="Huq M.A."/>
        </authorList>
    </citation>
    <scope>NUCLEOTIDE SEQUENCE [LARGE SCALE GENOMIC DNA]</scope>
    <source>
        <strain evidence="1 2">MAH-3</strain>
    </source>
</reference>
<dbReference type="EMBL" id="VLPL01000001">
    <property type="protein sequence ID" value="TSJ48007.1"/>
    <property type="molecule type" value="Genomic_DNA"/>
</dbReference>
<dbReference type="Proteomes" id="UP000316008">
    <property type="component" value="Unassembled WGS sequence"/>
</dbReference>
<dbReference type="OrthoDB" id="982425at2"/>
<dbReference type="RefSeq" id="WP_144331542.1">
    <property type="nucleotide sequence ID" value="NZ_VLPL01000001.1"/>
</dbReference>
<evidence type="ECO:0000313" key="2">
    <source>
        <dbReference type="Proteomes" id="UP000316008"/>
    </source>
</evidence>
<name>A0A556N749_9FLAO</name>
<protein>
    <submittedName>
        <fullName evidence="1">Uncharacterized protein</fullName>
    </submittedName>
</protein>
<proteinExistence type="predicted"/>
<organism evidence="1 2">
    <name type="scientific">Fluviicola chungangensis</name>
    <dbReference type="NCBI Taxonomy" id="2597671"/>
    <lineage>
        <taxon>Bacteria</taxon>
        <taxon>Pseudomonadati</taxon>
        <taxon>Bacteroidota</taxon>
        <taxon>Flavobacteriia</taxon>
        <taxon>Flavobacteriales</taxon>
        <taxon>Crocinitomicaceae</taxon>
        <taxon>Fluviicola</taxon>
    </lineage>
</organism>
<evidence type="ECO:0000313" key="1">
    <source>
        <dbReference type="EMBL" id="TSJ48007.1"/>
    </source>
</evidence>
<accession>A0A556N749</accession>